<dbReference type="RefSeq" id="WP_248942113.1">
    <property type="nucleotide sequence ID" value="NZ_JAKIKS010000102.1"/>
</dbReference>
<dbReference type="Proteomes" id="UP001203423">
    <property type="component" value="Unassembled WGS sequence"/>
</dbReference>
<organism evidence="1 2">
    <name type="scientific">Shewanella surugensis</name>
    <dbReference type="NCBI Taxonomy" id="212020"/>
    <lineage>
        <taxon>Bacteria</taxon>
        <taxon>Pseudomonadati</taxon>
        <taxon>Pseudomonadota</taxon>
        <taxon>Gammaproteobacteria</taxon>
        <taxon>Alteromonadales</taxon>
        <taxon>Shewanellaceae</taxon>
        <taxon>Shewanella</taxon>
    </lineage>
</organism>
<dbReference type="InterPro" id="IPR016035">
    <property type="entry name" value="Acyl_Trfase/lysoPLipase"/>
</dbReference>
<proteinExistence type="predicted"/>
<dbReference type="SUPFAM" id="SSF52151">
    <property type="entry name" value="FabD/lysophospholipase-like"/>
    <property type="match status" value="1"/>
</dbReference>
<sequence length="351" mass="39173">MSSLRFIAGPTAFNTILEKGLQADTFSQVFAASGGPKWLGIAELDRYLFGEFFKHRTSPLYTIGASSGAWRLASLAQENPVEAHKRLETLYINQIYEGKPTPAFITQKISSIIHDLLGDNKGDDIISHPIIKSHFVTCRARHLNGRDNRMALAAGLAATAVSNLVSRKSLGWHFERCVFGVDDDASPFCELRDLPSRHIALHKENISKVLVASGAIPWVLAPVSNIKGAPKGKYFDGGITDYHFDLNLTKPKGMTIYPHFSPIMKPGWFDKSLAWRQARHNYDNALILAPTEKFINSLPLSKLPDRRDFKSLETQKRIQYWKNATAMSQALANDLDKVINDGTIANKLERL</sequence>
<keyword evidence="1" id="KW-0378">Hydrolase</keyword>
<evidence type="ECO:0000313" key="1">
    <source>
        <dbReference type="EMBL" id="MCL1126699.1"/>
    </source>
</evidence>
<evidence type="ECO:0000313" key="2">
    <source>
        <dbReference type="Proteomes" id="UP001203423"/>
    </source>
</evidence>
<dbReference type="EMBL" id="JAKIKS010000102">
    <property type="protein sequence ID" value="MCL1126699.1"/>
    <property type="molecule type" value="Genomic_DNA"/>
</dbReference>
<comment type="caution">
    <text evidence="1">The sequence shown here is derived from an EMBL/GenBank/DDBJ whole genome shotgun (WGS) entry which is preliminary data.</text>
</comment>
<name>A0ABT0LGN1_9GAMM</name>
<dbReference type="GO" id="GO:0016787">
    <property type="term" value="F:hydrolase activity"/>
    <property type="evidence" value="ECO:0007669"/>
    <property type="project" value="UniProtKB-KW"/>
</dbReference>
<keyword evidence="2" id="KW-1185">Reference proteome</keyword>
<reference evidence="1 2" key="1">
    <citation type="submission" date="2022-01" db="EMBL/GenBank/DDBJ databases">
        <title>Whole genome-based taxonomy of the Shewanellaceae.</title>
        <authorList>
            <person name="Martin-Rodriguez A.J."/>
        </authorList>
    </citation>
    <scope>NUCLEOTIDE SEQUENCE [LARGE SCALE GENOMIC DNA]</scope>
    <source>
        <strain evidence="1 2">DSM 17177</strain>
    </source>
</reference>
<gene>
    <name evidence="1" type="ORF">L2764_19975</name>
</gene>
<accession>A0ABT0LGN1</accession>
<protein>
    <submittedName>
        <fullName evidence="1">Alpha/beta hydrolase</fullName>
    </submittedName>
</protein>